<evidence type="ECO:0000313" key="2">
    <source>
        <dbReference type="Proteomes" id="UP001153334"/>
    </source>
</evidence>
<reference evidence="1" key="1">
    <citation type="submission" date="2022-11" db="EMBL/GenBank/DDBJ databases">
        <title>Genome Sequence of Nemania bipapillata.</title>
        <authorList>
            <person name="Buettner E."/>
        </authorList>
    </citation>
    <scope>NUCLEOTIDE SEQUENCE</scope>
    <source>
        <strain evidence="1">CP14</strain>
    </source>
</reference>
<dbReference type="EMBL" id="JAPESX010000832">
    <property type="protein sequence ID" value="KAJ8119539.1"/>
    <property type="molecule type" value="Genomic_DNA"/>
</dbReference>
<accession>A0ACC2IWH8</accession>
<organism evidence="1 2">
    <name type="scientific">Nemania bipapillata</name>
    <dbReference type="NCBI Taxonomy" id="110536"/>
    <lineage>
        <taxon>Eukaryota</taxon>
        <taxon>Fungi</taxon>
        <taxon>Dikarya</taxon>
        <taxon>Ascomycota</taxon>
        <taxon>Pezizomycotina</taxon>
        <taxon>Sordariomycetes</taxon>
        <taxon>Xylariomycetidae</taxon>
        <taxon>Xylariales</taxon>
        <taxon>Xylariaceae</taxon>
        <taxon>Nemania</taxon>
    </lineage>
</organism>
<proteinExistence type="predicted"/>
<comment type="caution">
    <text evidence="1">The sequence shown here is derived from an EMBL/GenBank/DDBJ whole genome shotgun (WGS) entry which is preliminary data.</text>
</comment>
<evidence type="ECO:0000313" key="1">
    <source>
        <dbReference type="EMBL" id="KAJ8119539.1"/>
    </source>
</evidence>
<sequence length="550" mass="61854">MSTRDGSLSRDTDSDATPPGNAASCECCYCEDCWPKQLLHRLGKKVAAKHEKVDLALYIRLRDTFNPPSDGKIQDKLHQDDEETTWFAVNRDSSGKPEILYDSGRYASLVANGSTAGSHLVRFPALVSFIGQTGAGKSTLIKILIERMLNPNVIEGGIDAASCREIFPAPVVGSFENSNVPTSGDVHLYADPLSYFAERPIFYVDSEGLEGGEKPPIATKCRDPTRRSYPGEKATRSSWTKNRLTKKWRFSRETSRKIDWADAPEKEKREFAVTQFYPRILYTFSDVIVFVLRNARTFESAVVTRLVDWAAEVLNASTNQPRLPHAIIVINASDARTSPEQWDVDYATTSLLESVGQSIPSEKDAERVAKLLKHWHLPQKPVRNVRDLLLCYYSSVRVVHIPDDDQYLKMEAQIEKLHSEIRSACEASMLAKKRARMLMNADELDELFQAAFEHFSYSLNSPFDLIKAARKNIPIPRDFAGNVTKVAVAIRDTLQADGKTINVDDIFEPLSLMVATCIFLECSRGNWKGEMLTYTQILGCLTQAFPRFCY</sequence>
<gene>
    <name evidence="1" type="ORF">ONZ43_g3529</name>
</gene>
<protein>
    <submittedName>
        <fullName evidence="1">Uncharacterized protein</fullName>
    </submittedName>
</protein>
<name>A0ACC2IWH8_9PEZI</name>
<keyword evidence="2" id="KW-1185">Reference proteome</keyword>
<dbReference type="Proteomes" id="UP001153334">
    <property type="component" value="Unassembled WGS sequence"/>
</dbReference>